<protein>
    <submittedName>
        <fullName evidence="1">Uncharacterized protein</fullName>
    </submittedName>
</protein>
<keyword evidence="2" id="KW-1185">Reference proteome</keyword>
<dbReference type="AlphaFoldDB" id="A0A7C9FRT7"/>
<proteinExistence type="predicted"/>
<sequence length="76" mass="8781">MNPKPNQPPIAAYDPNKLPVVLTIEEAEGLRTLLYLHETCTGTDELNRLISTNRMWRDKLKAKELESKRFFKNPGQ</sequence>
<name>A0A7C9FRT7_9BACT</name>
<evidence type="ECO:0000313" key="2">
    <source>
        <dbReference type="Proteomes" id="UP000479293"/>
    </source>
</evidence>
<accession>A0A7C9FRT7</accession>
<dbReference type="EMBL" id="WHLY01000002">
    <property type="protein sequence ID" value="MPR36629.1"/>
    <property type="molecule type" value="Genomic_DNA"/>
</dbReference>
<organism evidence="1 2">
    <name type="scientific">Salmonirosea aquatica</name>
    <dbReference type="NCBI Taxonomy" id="2654236"/>
    <lineage>
        <taxon>Bacteria</taxon>
        <taxon>Pseudomonadati</taxon>
        <taxon>Bacteroidota</taxon>
        <taxon>Cytophagia</taxon>
        <taxon>Cytophagales</taxon>
        <taxon>Spirosomataceae</taxon>
        <taxon>Salmonirosea</taxon>
    </lineage>
</organism>
<gene>
    <name evidence="1" type="ORF">GBK04_25615</name>
</gene>
<dbReference type="Proteomes" id="UP000479293">
    <property type="component" value="Unassembled WGS sequence"/>
</dbReference>
<comment type="caution">
    <text evidence="1">The sequence shown here is derived from an EMBL/GenBank/DDBJ whole genome shotgun (WGS) entry which is preliminary data.</text>
</comment>
<evidence type="ECO:0000313" key="1">
    <source>
        <dbReference type="EMBL" id="MPR36629.1"/>
    </source>
</evidence>
<dbReference type="RefSeq" id="WP_152764707.1">
    <property type="nucleotide sequence ID" value="NZ_WHLY01000002.1"/>
</dbReference>
<reference evidence="1 2" key="1">
    <citation type="submission" date="2019-10" db="EMBL/GenBank/DDBJ databases">
        <title>Draft Genome Sequence of Cytophagaceae sp. SJW1-29.</title>
        <authorList>
            <person name="Choi A."/>
        </authorList>
    </citation>
    <scope>NUCLEOTIDE SEQUENCE [LARGE SCALE GENOMIC DNA]</scope>
    <source>
        <strain evidence="1 2">SJW1-29</strain>
    </source>
</reference>